<dbReference type="EMBL" id="CAKOGL010000006">
    <property type="protein sequence ID" value="CAH2087291.1"/>
    <property type="molecule type" value="Genomic_DNA"/>
</dbReference>
<dbReference type="Proteomes" id="UP001153954">
    <property type="component" value="Unassembled WGS sequence"/>
</dbReference>
<gene>
    <name evidence="1" type="ORF">EEDITHA_LOCUS3570</name>
</gene>
<keyword evidence="2" id="KW-1185">Reference proteome</keyword>
<accession>A0AAU9TNF9</accession>
<comment type="caution">
    <text evidence="1">The sequence shown here is derived from an EMBL/GenBank/DDBJ whole genome shotgun (WGS) entry which is preliminary data.</text>
</comment>
<evidence type="ECO:0000313" key="2">
    <source>
        <dbReference type="Proteomes" id="UP001153954"/>
    </source>
</evidence>
<name>A0AAU9TNF9_EUPED</name>
<sequence>MEDHIVHTWTGLNKAQFHQMCTEIPQLSEIPNATLALAAYLIKLRTGDSNERLATLLKVSRRIIEKWLHDVRELLIQYFVPANL</sequence>
<protein>
    <submittedName>
        <fullName evidence="1">Uncharacterized protein</fullName>
    </submittedName>
</protein>
<evidence type="ECO:0000313" key="1">
    <source>
        <dbReference type="EMBL" id="CAH2087291.1"/>
    </source>
</evidence>
<proteinExistence type="predicted"/>
<reference evidence="1" key="1">
    <citation type="submission" date="2022-03" db="EMBL/GenBank/DDBJ databases">
        <authorList>
            <person name="Tunstrom K."/>
        </authorList>
    </citation>
    <scope>NUCLEOTIDE SEQUENCE</scope>
</reference>
<organism evidence="1 2">
    <name type="scientific">Euphydryas editha</name>
    <name type="common">Edith's checkerspot</name>
    <dbReference type="NCBI Taxonomy" id="104508"/>
    <lineage>
        <taxon>Eukaryota</taxon>
        <taxon>Metazoa</taxon>
        <taxon>Ecdysozoa</taxon>
        <taxon>Arthropoda</taxon>
        <taxon>Hexapoda</taxon>
        <taxon>Insecta</taxon>
        <taxon>Pterygota</taxon>
        <taxon>Neoptera</taxon>
        <taxon>Endopterygota</taxon>
        <taxon>Lepidoptera</taxon>
        <taxon>Glossata</taxon>
        <taxon>Ditrysia</taxon>
        <taxon>Papilionoidea</taxon>
        <taxon>Nymphalidae</taxon>
        <taxon>Nymphalinae</taxon>
        <taxon>Euphydryas</taxon>
    </lineage>
</organism>
<dbReference type="AlphaFoldDB" id="A0AAU9TNF9"/>